<proteinExistence type="predicted"/>
<feature type="region of interest" description="Disordered" evidence="1">
    <location>
        <begin position="71"/>
        <end position="125"/>
    </location>
</feature>
<keyword evidence="3" id="KW-1185">Reference proteome</keyword>
<feature type="compositionally biased region" description="Polar residues" evidence="1">
    <location>
        <begin position="79"/>
        <end position="89"/>
    </location>
</feature>
<evidence type="ECO:0000256" key="1">
    <source>
        <dbReference type="SAM" id="MobiDB-lite"/>
    </source>
</evidence>
<evidence type="ECO:0000313" key="3">
    <source>
        <dbReference type="Proteomes" id="UP001295423"/>
    </source>
</evidence>
<dbReference type="EMBL" id="CAKOGP040000707">
    <property type="protein sequence ID" value="CAJ1938352.1"/>
    <property type="molecule type" value="Genomic_DNA"/>
</dbReference>
<comment type="caution">
    <text evidence="2">The sequence shown here is derived from an EMBL/GenBank/DDBJ whole genome shotgun (WGS) entry which is preliminary data.</text>
</comment>
<sequence length="149" mass="15791">MLAARDMDDGATVASAAKLAVQLEAMKADVSDLCGELETATSALKSTKAKSAAEEARIQELEAMMAHQQLVKGKLRGASPSSSKTNSADSGGGPITVVPNHQRSRQARLRRQTEGRIRNLRNQPSSQAAHSLLVAYLNSLSPGNFFGDD</sequence>
<dbReference type="Proteomes" id="UP001295423">
    <property type="component" value="Unassembled WGS sequence"/>
</dbReference>
<accession>A0AAD2CPJ9</accession>
<dbReference type="AlphaFoldDB" id="A0AAD2CPJ9"/>
<protein>
    <submittedName>
        <fullName evidence="2">Uncharacterized protein</fullName>
    </submittedName>
</protein>
<name>A0AAD2CPJ9_9STRA</name>
<organism evidence="2 3">
    <name type="scientific">Cylindrotheca closterium</name>
    <dbReference type="NCBI Taxonomy" id="2856"/>
    <lineage>
        <taxon>Eukaryota</taxon>
        <taxon>Sar</taxon>
        <taxon>Stramenopiles</taxon>
        <taxon>Ochrophyta</taxon>
        <taxon>Bacillariophyta</taxon>
        <taxon>Bacillariophyceae</taxon>
        <taxon>Bacillariophycidae</taxon>
        <taxon>Bacillariales</taxon>
        <taxon>Bacillariaceae</taxon>
        <taxon>Cylindrotheca</taxon>
    </lineage>
</organism>
<gene>
    <name evidence="2" type="ORF">CYCCA115_LOCUS6092</name>
</gene>
<evidence type="ECO:0000313" key="2">
    <source>
        <dbReference type="EMBL" id="CAJ1938352.1"/>
    </source>
</evidence>
<reference evidence="2" key="1">
    <citation type="submission" date="2023-08" db="EMBL/GenBank/DDBJ databases">
        <authorList>
            <person name="Audoor S."/>
            <person name="Bilcke G."/>
        </authorList>
    </citation>
    <scope>NUCLEOTIDE SEQUENCE</scope>
</reference>